<sequence length="156" mass="16423">MLLILMVALLVGCGRPAQNETDAPPPEATVDQPASPAYPYPYPEPQNNDDTAQGPLFTIDIPLTAARGVVSGTGPAGVPIRVVNFMRDAEVLGETVIDDDGNFAIETTEMRLGEIIGIALGDVTGTDIDPADFQHGPGYRDVSGFGIVFATQLVIE</sequence>
<reference evidence="4" key="1">
    <citation type="submission" date="2017-08" db="EMBL/GenBank/DDBJ databases">
        <authorList>
            <person name="Grouzdev D.S."/>
            <person name="Gaisin V.A."/>
            <person name="Rysina M.S."/>
            <person name="Gorlenko V.M."/>
        </authorList>
    </citation>
    <scope>NUCLEOTIDE SEQUENCE [LARGE SCALE GENOMIC DNA]</scope>
    <source>
        <strain evidence="4">Kir15-3F</strain>
    </source>
</reference>
<name>A0A2A6RLA9_9CHLR</name>
<keyword evidence="2" id="KW-0732">Signal</keyword>
<organism evidence="3 4">
    <name type="scientific">Candidatus Viridilinea mediisalina</name>
    <dbReference type="NCBI Taxonomy" id="2024553"/>
    <lineage>
        <taxon>Bacteria</taxon>
        <taxon>Bacillati</taxon>
        <taxon>Chloroflexota</taxon>
        <taxon>Chloroflexia</taxon>
        <taxon>Chloroflexales</taxon>
        <taxon>Chloroflexineae</taxon>
        <taxon>Oscillochloridaceae</taxon>
        <taxon>Candidatus Viridilinea</taxon>
    </lineage>
</organism>
<evidence type="ECO:0000313" key="3">
    <source>
        <dbReference type="EMBL" id="PDW03894.1"/>
    </source>
</evidence>
<keyword evidence="4" id="KW-1185">Reference proteome</keyword>
<accession>A0A2A6RLA9</accession>
<feature type="region of interest" description="Disordered" evidence="1">
    <location>
        <begin position="18"/>
        <end position="53"/>
    </location>
</feature>
<evidence type="ECO:0000313" key="4">
    <source>
        <dbReference type="Proteomes" id="UP000220527"/>
    </source>
</evidence>
<protein>
    <recommendedName>
        <fullName evidence="5">Carboxypeptidase regulatory-like domain-containing protein</fullName>
    </recommendedName>
</protein>
<gene>
    <name evidence="3" type="ORF">CJ255_06480</name>
</gene>
<comment type="caution">
    <text evidence="3">The sequence shown here is derived from an EMBL/GenBank/DDBJ whole genome shotgun (WGS) entry which is preliminary data.</text>
</comment>
<dbReference type="AlphaFoldDB" id="A0A2A6RLA9"/>
<dbReference type="Proteomes" id="UP000220527">
    <property type="component" value="Unassembled WGS sequence"/>
</dbReference>
<feature type="chain" id="PRO_5012043530" description="Carboxypeptidase regulatory-like domain-containing protein" evidence="2">
    <location>
        <begin position="20"/>
        <end position="156"/>
    </location>
</feature>
<dbReference type="EMBL" id="NQWI01000019">
    <property type="protein sequence ID" value="PDW03894.1"/>
    <property type="molecule type" value="Genomic_DNA"/>
</dbReference>
<feature type="signal peptide" evidence="2">
    <location>
        <begin position="1"/>
        <end position="19"/>
    </location>
</feature>
<proteinExistence type="predicted"/>
<evidence type="ECO:0000256" key="1">
    <source>
        <dbReference type="SAM" id="MobiDB-lite"/>
    </source>
</evidence>
<evidence type="ECO:0008006" key="5">
    <source>
        <dbReference type="Google" id="ProtNLM"/>
    </source>
</evidence>
<evidence type="ECO:0000256" key="2">
    <source>
        <dbReference type="SAM" id="SignalP"/>
    </source>
</evidence>